<evidence type="ECO:0000313" key="1">
    <source>
        <dbReference type="EMBL" id="KAK2176474.1"/>
    </source>
</evidence>
<proteinExistence type="predicted"/>
<evidence type="ECO:0000313" key="2">
    <source>
        <dbReference type="Proteomes" id="UP001209878"/>
    </source>
</evidence>
<reference evidence="1" key="1">
    <citation type="journal article" date="2023" name="Mol. Biol. Evol.">
        <title>Third-Generation Sequencing Reveals the Adaptive Role of the Epigenome in Three Deep-Sea Polychaetes.</title>
        <authorList>
            <person name="Perez M."/>
            <person name="Aroh O."/>
            <person name="Sun Y."/>
            <person name="Lan Y."/>
            <person name="Juniper S.K."/>
            <person name="Young C.R."/>
            <person name="Angers B."/>
            <person name="Qian P.Y."/>
        </authorList>
    </citation>
    <scope>NUCLEOTIDE SEQUENCE</scope>
    <source>
        <strain evidence="1">R07B-5</strain>
    </source>
</reference>
<gene>
    <name evidence="1" type="ORF">NP493_662g01030</name>
</gene>
<dbReference type="EMBL" id="JAODUO010000661">
    <property type="protein sequence ID" value="KAK2176474.1"/>
    <property type="molecule type" value="Genomic_DNA"/>
</dbReference>
<protein>
    <submittedName>
        <fullName evidence="1">Uncharacterized protein</fullName>
    </submittedName>
</protein>
<organism evidence="1 2">
    <name type="scientific">Ridgeia piscesae</name>
    <name type="common">Tubeworm</name>
    <dbReference type="NCBI Taxonomy" id="27915"/>
    <lineage>
        <taxon>Eukaryota</taxon>
        <taxon>Metazoa</taxon>
        <taxon>Spiralia</taxon>
        <taxon>Lophotrochozoa</taxon>
        <taxon>Annelida</taxon>
        <taxon>Polychaeta</taxon>
        <taxon>Sedentaria</taxon>
        <taxon>Canalipalpata</taxon>
        <taxon>Sabellida</taxon>
        <taxon>Siboglinidae</taxon>
        <taxon>Ridgeia</taxon>
    </lineage>
</organism>
<sequence length="28" mass="3599">MRVKLCMCQEEEPWKSQHSTQTWMCRRW</sequence>
<dbReference type="AlphaFoldDB" id="A0AAD9KSB5"/>
<keyword evidence="2" id="KW-1185">Reference proteome</keyword>
<comment type="caution">
    <text evidence="1">The sequence shown here is derived from an EMBL/GenBank/DDBJ whole genome shotgun (WGS) entry which is preliminary data.</text>
</comment>
<accession>A0AAD9KSB5</accession>
<name>A0AAD9KSB5_RIDPI</name>
<dbReference type="Proteomes" id="UP001209878">
    <property type="component" value="Unassembled WGS sequence"/>
</dbReference>